<evidence type="ECO:0000256" key="1">
    <source>
        <dbReference type="SAM" id="Coils"/>
    </source>
</evidence>
<evidence type="ECO:0000313" key="3">
    <source>
        <dbReference type="EMBL" id="CAF0972718.1"/>
    </source>
</evidence>
<evidence type="ECO:0000256" key="2">
    <source>
        <dbReference type="SAM" id="MobiDB-lite"/>
    </source>
</evidence>
<organism evidence="3 5">
    <name type="scientific">Didymodactylos carnosus</name>
    <dbReference type="NCBI Taxonomy" id="1234261"/>
    <lineage>
        <taxon>Eukaryota</taxon>
        <taxon>Metazoa</taxon>
        <taxon>Spiralia</taxon>
        <taxon>Gnathifera</taxon>
        <taxon>Rotifera</taxon>
        <taxon>Eurotatoria</taxon>
        <taxon>Bdelloidea</taxon>
        <taxon>Philodinida</taxon>
        <taxon>Philodinidae</taxon>
        <taxon>Didymodactylos</taxon>
    </lineage>
</organism>
<dbReference type="EMBL" id="CAJOBA010005453">
    <property type="protein sequence ID" value="CAF3744011.1"/>
    <property type="molecule type" value="Genomic_DNA"/>
</dbReference>
<dbReference type="AlphaFoldDB" id="A0A8S2DHT2"/>
<gene>
    <name evidence="3" type="ORF">OVA965_LOCUS13185</name>
    <name evidence="4" type="ORF">TMI583_LOCUS13188</name>
</gene>
<keyword evidence="1" id="KW-0175">Coiled coil</keyword>
<dbReference type="Proteomes" id="UP000677228">
    <property type="component" value="Unassembled WGS sequence"/>
</dbReference>
<feature type="region of interest" description="Disordered" evidence="2">
    <location>
        <begin position="174"/>
        <end position="196"/>
    </location>
</feature>
<comment type="caution">
    <text evidence="3">The sequence shown here is derived from an EMBL/GenBank/DDBJ whole genome shotgun (WGS) entry which is preliminary data.</text>
</comment>
<reference evidence="3" key="1">
    <citation type="submission" date="2021-02" db="EMBL/GenBank/DDBJ databases">
        <authorList>
            <person name="Nowell W R."/>
        </authorList>
    </citation>
    <scope>NUCLEOTIDE SEQUENCE</scope>
</reference>
<accession>A0A8S2DHT2</accession>
<sequence>MAFSAVIYGLLVSLRQMQVTTEEERLFKECNEYREKVDALQRRIRDLEEANNVMEEKNQRIQTERLEASKLIQQNQALLSEKLERIKSLEDLQQKLLNGAKESQERYERDKAAMTLKHQSVSGPCLYQVYCACLKNRNEKFQEIQDESIRAQRNLTMAVYNRFLDELAQYAPEAQEITQSHGESKKPANDTRGHTQLTSSLWHNGQFWLGVWICATTGKIVTQP</sequence>
<evidence type="ECO:0000313" key="4">
    <source>
        <dbReference type="EMBL" id="CAF3744011.1"/>
    </source>
</evidence>
<evidence type="ECO:0000313" key="5">
    <source>
        <dbReference type="Proteomes" id="UP000677228"/>
    </source>
</evidence>
<dbReference type="EMBL" id="CAJNOK010005447">
    <property type="protein sequence ID" value="CAF0972718.1"/>
    <property type="molecule type" value="Genomic_DNA"/>
</dbReference>
<dbReference type="Proteomes" id="UP000682733">
    <property type="component" value="Unassembled WGS sequence"/>
</dbReference>
<protein>
    <submittedName>
        <fullName evidence="3">Uncharacterized protein</fullName>
    </submittedName>
</protein>
<name>A0A8S2DHT2_9BILA</name>
<feature type="coiled-coil region" evidence="1">
    <location>
        <begin position="23"/>
        <end position="106"/>
    </location>
</feature>
<proteinExistence type="predicted"/>
<feature type="compositionally biased region" description="Basic and acidic residues" evidence="2">
    <location>
        <begin position="182"/>
        <end position="193"/>
    </location>
</feature>